<keyword evidence="2" id="KW-1185">Reference proteome</keyword>
<protein>
    <submittedName>
        <fullName evidence="1">Uncharacterized protein</fullName>
    </submittedName>
</protein>
<dbReference type="EMBL" id="BGPR01026597">
    <property type="protein sequence ID" value="GBN96448.1"/>
    <property type="molecule type" value="Genomic_DNA"/>
</dbReference>
<name>A0A4Y2T750_ARAVE</name>
<proteinExistence type="predicted"/>
<dbReference type="AlphaFoldDB" id="A0A4Y2T750"/>
<accession>A0A4Y2T750</accession>
<evidence type="ECO:0000313" key="2">
    <source>
        <dbReference type="Proteomes" id="UP000499080"/>
    </source>
</evidence>
<reference evidence="1 2" key="1">
    <citation type="journal article" date="2019" name="Sci. Rep.">
        <title>Orb-weaving spider Araneus ventricosus genome elucidates the spidroin gene catalogue.</title>
        <authorList>
            <person name="Kono N."/>
            <person name="Nakamura H."/>
            <person name="Ohtoshi R."/>
            <person name="Moran D.A.P."/>
            <person name="Shinohara A."/>
            <person name="Yoshida Y."/>
            <person name="Fujiwara M."/>
            <person name="Mori M."/>
            <person name="Tomita M."/>
            <person name="Arakawa K."/>
        </authorList>
    </citation>
    <scope>NUCLEOTIDE SEQUENCE [LARGE SCALE GENOMIC DNA]</scope>
</reference>
<organism evidence="1 2">
    <name type="scientific">Araneus ventricosus</name>
    <name type="common">Orbweaver spider</name>
    <name type="synonym">Epeira ventricosa</name>
    <dbReference type="NCBI Taxonomy" id="182803"/>
    <lineage>
        <taxon>Eukaryota</taxon>
        <taxon>Metazoa</taxon>
        <taxon>Ecdysozoa</taxon>
        <taxon>Arthropoda</taxon>
        <taxon>Chelicerata</taxon>
        <taxon>Arachnida</taxon>
        <taxon>Araneae</taxon>
        <taxon>Araneomorphae</taxon>
        <taxon>Entelegynae</taxon>
        <taxon>Araneoidea</taxon>
        <taxon>Araneidae</taxon>
        <taxon>Araneus</taxon>
    </lineage>
</organism>
<comment type="caution">
    <text evidence="1">The sequence shown here is derived from an EMBL/GenBank/DDBJ whole genome shotgun (WGS) entry which is preliminary data.</text>
</comment>
<evidence type="ECO:0000313" key="1">
    <source>
        <dbReference type="EMBL" id="GBN96448.1"/>
    </source>
</evidence>
<gene>
    <name evidence="1" type="ORF">AVEN_208_1</name>
</gene>
<sequence>MITIKECITEYLRNCSEEGHEEMHPNNQHRQNMSQDALEWEANMTDLFLRAQQRLIDVSTEICREDSVLYANVVSDIPCYRNISEKMDKHQICRNYTTHALNYLLDKMGQEKPFEFDKYYYCLTLLLDMNCFVNEINKSCSSLAKDTVLEILEKWFVLDDRCPVSIHLDVLEMLGDFNLETKEDVYVRQFLETD</sequence>
<dbReference type="Proteomes" id="UP000499080">
    <property type="component" value="Unassembled WGS sequence"/>
</dbReference>